<dbReference type="Proteomes" id="UP000824988">
    <property type="component" value="Chromosome"/>
</dbReference>
<dbReference type="GO" id="GO:0004497">
    <property type="term" value="F:monooxygenase activity"/>
    <property type="evidence" value="ECO:0007669"/>
    <property type="project" value="UniProtKB-KW"/>
</dbReference>
<protein>
    <recommendedName>
        <fullName evidence="6">Cytochrome P450</fullName>
    </recommendedName>
</protein>
<keyword evidence="3" id="KW-0408">Iron</keyword>
<organism evidence="4 5">
    <name type="scientific">Methylogaea oryzae</name>
    <dbReference type="NCBI Taxonomy" id="1295382"/>
    <lineage>
        <taxon>Bacteria</taxon>
        <taxon>Pseudomonadati</taxon>
        <taxon>Pseudomonadota</taxon>
        <taxon>Gammaproteobacteria</taxon>
        <taxon>Methylococcales</taxon>
        <taxon>Methylococcaceae</taxon>
        <taxon>Methylogaea</taxon>
    </lineage>
</organism>
<dbReference type="AlphaFoldDB" id="A0A8D5AGL8"/>
<accession>A0A8D5AGL8</accession>
<evidence type="ECO:0000313" key="5">
    <source>
        <dbReference type="Proteomes" id="UP000824988"/>
    </source>
</evidence>
<evidence type="ECO:0000256" key="3">
    <source>
        <dbReference type="RuleBase" id="RU000461"/>
    </source>
</evidence>
<dbReference type="PANTHER" id="PTHR46696">
    <property type="entry name" value="P450, PUTATIVE (EUROFUNG)-RELATED"/>
    <property type="match status" value="1"/>
</dbReference>
<dbReference type="RefSeq" id="WP_221048474.1">
    <property type="nucleotide sequence ID" value="NZ_AP019782.1"/>
</dbReference>
<keyword evidence="3" id="KW-0503">Monooxygenase</keyword>
<keyword evidence="3" id="KW-0560">Oxidoreductase</keyword>
<evidence type="ECO:0000313" key="4">
    <source>
        <dbReference type="EMBL" id="BBL70513.1"/>
    </source>
</evidence>
<dbReference type="PROSITE" id="PS00086">
    <property type="entry name" value="CYTOCHROME_P450"/>
    <property type="match status" value="1"/>
</dbReference>
<keyword evidence="5" id="KW-1185">Reference proteome</keyword>
<dbReference type="GO" id="GO:0005506">
    <property type="term" value="F:iron ion binding"/>
    <property type="evidence" value="ECO:0007669"/>
    <property type="project" value="InterPro"/>
</dbReference>
<keyword evidence="3" id="KW-0349">Heme</keyword>
<evidence type="ECO:0008006" key="6">
    <source>
        <dbReference type="Google" id="ProtNLM"/>
    </source>
</evidence>
<dbReference type="KEGG" id="moz:MoryE10_11190"/>
<dbReference type="Pfam" id="PF00067">
    <property type="entry name" value="p450"/>
    <property type="match status" value="1"/>
</dbReference>
<evidence type="ECO:0000256" key="2">
    <source>
        <dbReference type="ARBA" id="ARBA00010617"/>
    </source>
</evidence>
<gene>
    <name evidence="4" type="ORF">MoryE10_11190</name>
</gene>
<dbReference type="InterPro" id="IPR001128">
    <property type="entry name" value="Cyt_P450"/>
</dbReference>
<dbReference type="GO" id="GO:0016705">
    <property type="term" value="F:oxidoreductase activity, acting on paired donors, with incorporation or reduction of molecular oxygen"/>
    <property type="evidence" value="ECO:0007669"/>
    <property type="project" value="InterPro"/>
</dbReference>
<reference evidence="4" key="1">
    <citation type="submission" date="2019-06" db="EMBL/GenBank/DDBJ databases">
        <title>Complete genome sequence of Methylogaea oryzae strain JCM16910.</title>
        <authorList>
            <person name="Asakawa S."/>
        </authorList>
    </citation>
    <scope>NUCLEOTIDE SEQUENCE</scope>
    <source>
        <strain evidence="4">E10</strain>
    </source>
</reference>
<sequence>MSEITTNYLERYDAAAEADKFPLVRQWMDNEPLPFFKELRAKRPILVTPACTLLALYDDVTEVLDMPKVFTVELYVAKQGNYLMAHDDDALHTREKSIMMGLLNRDDLPQIRTMVAGIAKGLLDKAGGRIEVVYDYCRLVPAHLVQDYFGLTGADPKDLIDWSYWAQYDTFHNQPFDLRTPAENQHIVDNHNRTSALLGKYITGLIVRRLPMIKLGQLLSLLLAPWHLLKKLFCKQAAADKKLSDDIVARMLRTSFPAAVDFDIKRVGTNAGGLLIGAIETTSQAVAQAIQFLLDRPDLLAKAVAAAKSDDTKAFDGIVWEAMRFVPIAPYMFRKSAVEYTVAKGTDRATTIPPGTYVLPLTLSAMFDPKAFESPEEFIPERNWYHYFHFGFGSHDCLGKYVGMVLIPEMVRQVLLRPGIKAHGSIDYKNGPFPEQYDLSWG</sequence>
<keyword evidence="3" id="KW-0479">Metal-binding</keyword>
<proteinExistence type="inferred from homology"/>
<comment type="cofactor">
    <cofactor evidence="1">
        <name>heme</name>
        <dbReference type="ChEBI" id="CHEBI:30413"/>
    </cofactor>
</comment>
<dbReference type="PANTHER" id="PTHR46696:SF1">
    <property type="entry name" value="CYTOCHROME P450 YJIB-RELATED"/>
    <property type="match status" value="1"/>
</dbReference>
<dbReference type="EMBL" id="AP019782">
    <property type="protein sequence ID" value="BBL70513.1"/>
    <property type="molecule type" value="Genomic_DNA"/>
</dbReference>
<name>A0A8D5AGL8_9GAMM</name>
<evidence type="ECO:0000256" key="1">
    <source>
        <dbReference type="ARBA" id="ARBA00001971"/>
    </source>
</evidence>
<dbReference type="InterPro" id="IPR017972">
    <property type="entry name" value="Cyt_P450_CS"/>
</dbReference>
<comment type="similarity">
    <text evidence="2 3">Belongs to the cytochrome P450 family.</text>
</comment>
<dbReference type="GO" id="GO:0020037">
    <property type="term" value="F:heme binding"/>
    <property type="evidence" value="ECO:0007669"/>
    <property type="project" value="InterPro"/>
</dbReference>